<dbReference type="EMBL" id="JAIWQS010000006">
    <property type="protein sequence ID" value="KAJ8763097.1"/>
    <property type="molecule type" value="Genomic_DNA"/>
</dbReference>
<keyword evidence="3 4" id="KW-0408">Iron</keyword>
<evidence type="ECO:0000256" key="4">
    <source>
        <dbReference type="PIRSR" id="PIRSR602401-1"/>
    </source>
</evidence>
<dbReference type="CDD" id="cd11072">
    <property type="entry name" value="CYP71-like"/>
    <property type="match status" value="1"/>
</dbReference>
<gene>
    <name evidence="7" type="ORF">K2173_023302</name>
</gene>
<evidence type="ECO:0000256" key="1">
    <source>
        <dbReference type="ARBA" id="ARBA00010617"/>
    </source>
</evidence>
<sequence>MVLPLNLQASQQLTFTPVYLFLCFLLFSASLFVLIRSFNNGADKKTTSNNRPPSPPAVAIIGNLHQLGKLPHRSLQALSAKYGPVMLLRLGQVPTLVISSADMAREVMKTHDIIFSNRSRPTAVHFFLNGFIDVAFAPYGEYWRQTRKICVVELLSVLRVQSFQYVRKEEVDILVNKLRVLSGNRSSVNLSQLLLEVTNNIIARCVLGRKCEGEGGKIGFGEFFGDWFPCLGWIDVITGLTSRLKHTFREMDDYFNMVIEEHKLSKNDDETSTNQVIDKKEDFVDILLRVQKDGVLEFNFTIDDIKAILVDMIVGGTDTTFTTMEWVMAELLKHPSKMQKVQEEVRRVVGNKTEIEVEDINKMDYLKCVIKETLRLYPPIAFLLPRETFASAELCSFHIPPKTRVLVNAWAIQRDPKFWDNPHEFVPERFIHSSVDFKGQDFQFIPFGAGRRGCPGTAFGVAAVENVIANLIHWFDWELLHGTTFEDLDMHEVYGLTINKKVALTHVIPVLSPSS</sequence>
<evidence type="ECO:0000256" key="5">
    <source>
        <dbReference type="RuleBase" id="RU000461"/>
    </source>
</evidence>
<keyword evidence="8" id="KW-1185">Reference proteome</keyword>
<dbReference type="PRINTS" id="PR00463">
    <property type="entry name" value="EP450I"/>
</dbReference>
<dbReference type="FunFam" id="1.10.630.10:FF:000011">
    <property type="entry name" value="Cytochrome P450 83B1"/>
    <property type="match status" value="1"/>
</dbReference>
<keyword evidence="6" id="KW-0812">Transmembrane</keyword>
<dbReference type="GO" id="GO:0004497">
    <property type="term" value="F:monooxygenase activity"/>
    <property type="evidence" value="ECO:0007669"/>
    <property type="project" value="UniProtKB-KW"/>
</dbReference>
<dbReference type="InterPro" id="IPR002401">
    <property type="entry name" value="Cyt_P450_E_grp-I"/>
</dbReference>
<dbReference type="GO" id="GO:0020037">
    <property type="term" value="F:heme binding"/>
    <property type="evidence" value="ECO:0007669"/>
    <property type="project" value="InterPro"/>
</dbReference>
<evidence type="ECO:0000313" key="8">
    <source>
        <dbReference type="Proteomes" id="UP001159364"/>
    </source>
</evidence>
<protein>
    <recommendedName>
        <fullName evidence="9">Cytochrome P450</fullName>
    </recommendedName>
</protein>
<comment type="similarity">
    <text evidence="1 5">Belongs to the cytochrome P450 family.</text>
</comment>
<dbReference type="GO" id="GO:0016705">
    <property type="term" value="F:oxidoreductase activity, acting on paired donors, with incorporation or reduction of molecular oxygen"/>
    <property type="evidence" value="ECO:0007669"/>
    <property type="project" value="InterPro"/>
</dbReference>
<keyword evidence="5" id="KW-0503">Monooxygenase</keyword>
<dbReference type="InterPro" id="IPR001128">
    <property type="entry name" value="Cyt_P450"/>
</dbReference>
<dbReference type="Proteomes" id="UP001159364">
    <property type="component" value="Linkage Group LG06"/>
</dbReference>
<comment type="cofactor">
    <cofactor evidence="4">
        <name>heme</name>
        <dbReference type="ChEBI" id="CHEBI:30413"/>
    </cofactor>
</comment>
<dbReference type="InterPro" id="IPR036396">
    <property type="entry name" value="Cyt_P450_sf"/>
</dbReference>
<reference evidence="7 8" key="1">
    <citation type="submission" date="2021-09" db="EMBL/GenBank/DDBJ databases">
        <title>Genomic insights and catalytic innovation underlie evolution of tropane alkaloids biosynthesis.</title>
        <authorList>
            <person name="Wang Y.-J."/>
            <person name="Tian T."/>
            <person name="Huang J.-P."/>
            <person name="Huang S.-X."/>
        </authorList>
    </citation>
    <scope>NUCLEOTIDE SEQUENCE [LARGE SCALE GENOMIC DNA]</scope>
    <source>
        <strain evidence="7">KIB-2018</strain>
        <tissue evidence="7">Leaf</tissue>
    </source>
</reference>
<dbReference type="PANTHER" id="PTHR47955:SF18">
    <property type="entry name" value="CYTOCHROME P450 71A1-LIKE"/>
    <property type="match status" value="1"/>
</dbReference>
<organism evidence="7 8">
    <name type="scientific">Erythroxylum novogranatense</name>
    <dbReference type="NCBI Taxonomy" id="1862640"/>
    <lineage>
        <taxon>Eukaryota</taxon>
        <taxon>Viridiplantae</taxon>
        <taxon>Streptophyta</taxon>
        <taxon>Embryophyta</taxon>
        <taxon>Tracheophyta</taxon>
        <taxon>Spermatophyta</taxon>
        <taxon>Magnoliopsida</taxon>
        <taxon>eudicotyledons</taxon>
        <taxon>Gunneridae</taxon>
        <taxon>Pentapetalae</taxon>
        <taxon>rosids</taxon>
        <taxon>fabids</taxon>
        <taxon>Malpighiales</taxon>
        <taxon>Erythroxylaceae</taxon>
        <taxon>Erythroxylum</taxon>
    </lineage>
</organism>
<feature type="binding site" description="axial binding residue" evidence="4">
    <location>
        <position position="454"/>
    </location>
    <ligand>
        <name>heme</name>
        <dbReference type="ChEBI" id="CHEBI:30413"/>
    </ligand>
    <ligandPart>
        <name>Fe</name>
        <dbReference type="ChEBI" id="CHEBI:18248"/>
    </ligandPart>
</feature>
<evidence type="ECO:0008006" key="9">
    <source>
        <dbReference type="Google" id="ProtNLM"/>
    </source>
</evidence>
<evidence type="ECO:0000256" key="2">
    <source>
        <dbReference type="ARBA" id="ARBA00022723"/>
    </source>
</evidence>
<comment type="caution">
    <text evidence="7">The sequence shown here is derived from an EMBL/GenBank/DDBJ whole genome shotgun (WGS) entry which is preliminary data.</text>
</comment>
<proteinExistence type="inferred from homology"/>
<keyword evidence="6" id="KW-0472">Membrane</keyword>
<keyword evidence="2 4" id="KW-0479">Metal-binding</keyword>
<accession>A0AAV8T8W7</accession>
<dbReference type="Pfam" id="PF00067">
    <property type="entry name" value="p450"/>
    <property type="match status" value="1"/>
</dbReference>
<dbReference type="Gene3D" id="1.10.630.10">
    <property type="entry name" value="Cytochrome P450"/>
    <property type="match status" value="1"/>
</dbReference>
<dbReference type="PRINTS" id="PR00385">
    <property type="entry name" value="P450"/>
</dbReference>
<dbReference type="AlphaFoldDB" id="A0AAV8T8W7"/>
<evidence type="ECO:0000256" key="3">
    <source>
        <dbReference type="ARBA" id="ARBA00023004"/>
    </source>
</evidence>
<keyword evidence="6" id="KW-1133">Transmembrane helix</keyword>
<dbReference type="SUPFAM" id="SSF48264">
    <property type="entry name" value="Cytochrome P450"/>
    <property type="match status" value="1"/>
</dbReference>
<dbReference type="InterPro" id="IPR017972">
    <property type="entry name" value="Cyt_P450_CS"/>
</dbReference>
<evidence type="ECO:0000256" key="6">
    <source>
        <dbReference type="SAM" id="Phobius"/>
    </source>
</evidence>
<keyword evidence="5" id="KW-0560">Oxidoreductase</keyword>
<feature type="transmembrane region" description="Helical" evidence="6">
    <location>
        <begin position="12"/>
        <end position="35"/>
    </location>
</feature>
<dbReference type="GO" id="GO:0005506">
    <property type="term" value="F:iron ion binding"/>
    <property type="evidence" value="ECO:0007669"/>
    <property type="project" value="InterPro"/>
</dbReference>
<evidence type="ECO:0000313" key="7">
    <source>
        <dbReference type="EMBL" id="KAJ8763097.1"/>
    </source>
</evidence>
<dbReference type="PROSITE" id="PS00086">
    <property type="entry name" value="CYTOCHROME_P450"/>
    <property type="match status" value="1"/>
</dbReference>
<name>A0AAV8T8W7_9ROSI</name>
<dbReference type="PANTHER" id="PTHR47955">
    <property type="entry name" value="CYTOCHROME P450 FAMILY 71 PROTEIN"/>
    <property type="match status" value="1"/>
</dbReference>
<keyword evidence="4 5" id="KW-0349">Heme</keyword>